<dbReference type="PANTHER" id="PTHR36362:SF1">
    <property type="entry name" value="DNA-DIRECTED RNA POLYMERASE SUBUNIT BETA"/>
    <property type="match status" value="1"/>
</dbReference>
<evidence type="ECO:0008006" key="2">
    <source>
        <dbReference type="Google" id="ProtNLM"/>
    </source>
</evidence>
<evidence type="ECO:0000313" key="1">
    <source>
        <dbReference type="EMBL" id="QHU06355.1"/>
    </source>
</evidence>
<dbReference type="EMBL" id="MN740432">
    <property type="protein sequence ID" value="QHU06355.1"/>
    <property type="molecule type" value="Genomic_DNA"/>
</dbReference>
<reference evidence="1" key="1">
    <citation type="journal article" date="2020" name="Nature">
        <title>Giant virus diversity and host interactions through global metagenomics.</title>
        <authorList>
            <person name="Schulz F."/>
            <person name="Roux S."/>
            <person name="Paez-Espino D."/>
            <person name="Jungbluth S."/>
            <person name="Walsh D.A."/>
            <person name="Denef V.J."/>
            <person name="McMahon K.D."/>
            <person name="Konstantinidis K.T."/>
            <person name="Eloe-Fadrosh E.A."/>
            <person name="Kyrpides N.C."/>
            <person name="Woyke T."/>
        </authorList>
    </citation>
    <scope>NUCLEOTIDE SEQUENCE</scope>
    <source>
        <strain evidence="1">GVMAG-M-3300027747-57</strain>
    </source>
</reference>
<protein>
    <recommendedName>
        <fullName evidence="2">Methyltransferase</fullName>
    </recommendedName>
</protein>
<organism evidence="1">
    <name type="scientific">viral metagenome</name>
    <dbReference type="NCBI Taxonomy" id="1070528"/>
    <lineage>
        <taxon>unclassified sequences</taxon>
        <taxon>metagenomes</taxon>
        <taxon>organismal metagenomes</taxon>
    </lineage>
</organism>
<dbReference type="PANTHER" id="PTHR36362">
    <property type="entry name" value="DNA-DIRECTED RNA POLYMERASE SUBUNIT BETA"/>
    <property type="match status" value="1"/>
</dbReference>
<sequence length="253" mass="30172">MNKINIEYSKDILEKHIIDFIKLYEKRPLLNNNGGMKAQHMFWVYFILKTLNPDVIIESGIWHGQSTWLIENVCPLAKIISIDPNLNYRKYISDKVDYRTKDFNEHDWTNELGIETCKNTLAFIDDHQNNYFRLFHAYTHNIGHIIFEDNYPTSNGDVLSLKKILSNNYHIMNINGQKTKHTIPDNYKDIVLQICDYFECPPVYLDTNITRWGDTFEEHDCKPAIYNKYEDWLDIFHKEQLDYTFIAYVKTKI</sequence>
<accession>A0A6C0JKR6</accession>
<name>A0A6C0JKR6_9ZZZZ</name>
<dbReference type="InterPro" id="IPR029063">
    <property type="entry name" value="SAM-dependent_MTases_sf"/>
</dbReference>
<dbReference type="Gene3D" id="3.40.50.150">
    <property type="entry name" value="Vaccinia Virus protein VP39"/>
    <property type="match status" value="1"/>
</dbReference>
<proteinExistence type="predicted"/>
<dbReference type="AlphaFoldDB" id="A0A6C0JKR6"/>
<dbReference type="SUPFAM" id="SSF53335">
    <property type="entry name" value="S-adenosyl-L-methionine-dependent methyltransferases"/>
    <property type="match status" value="1"/>
</dbReference>